<dbReference type="Proteomes" id="UP000316852">
    <property type="component" value="Unassembled WGS sequence"/>
</dbReference>
<dbReference type="CDD" id="cd00882">
    <property type="entry name" value="Ras_like_GTPase"/>
    <property type="match status" value="1"/>
</dbReference>
<protein>
    <recommendedName>
        <fullName evidence="6">GTPase domain-containing protein</fullName>
    </recommendedName>
</protein>
<dbReference type="AlphaFoldDB" id="A0A538T8G3"/>
<feature type="compositionally biased region" description="Basic and acidic residues" evidence="3">
    <location>
        <begin position="340"/>
        <end position="353"/>
    </location>
</feature>
<gene>
    <name evidence="4" type="ORF">E6K76_03105</name>
</gene>
<dbReference type="InterPro" id="IPR052705">
    <property type="entry name" value="Gliding_Motility_GTPase"/>
</dbReference>
<dbReference type="GO" id="GO:0003924">
    <property type="term" value="F:GTPase activity"/>
    <property type="evidence" value="ECO:0007669"/>
    <property type="project" value="InterPro"/>
</dbReference>
<proteinExistence type="predicted"/>
<evidence type="ECO:0008006" key="6">
    <source>
        <dbReference type="Google" id="ProtNLM"/>
    </source>
</evidence>
<evidence type="ECO:0000256" key="3">
    <source>
        <dbReference type="SAM" id="MobiDB-lite"/>
    </source>
</evidence>
<evidence type="ECO:0000313" key="4">
    <source>
        <dbReference type="EMBL" id="TMQ59926.1"/>
    </source>
</evidence>
<feature type="compositionally biased region" description="Low complexity" evidence="3">
    <location>
        <begin position="354"/>
        <end position="369"/>
    </location>
</feature>
<organism evidence="4 5">
    <name type="scientific">Eiseniibacteriota bacterium</name>
    <dbReference type="NCBI Taxonomy" id="2212470"/>
    <lineage>
        <taxon>Bacteria</taxon>
        <taxon>Candidatus Eiseniibacteriota</taxon>
    </lineage>
</organism>
<dbReference type="GO" id="GO:0005525">
    <property type="term" value="F:GTP binding"/>
    <property type="evidence" value="ECO:0007669"/>
    <property type="project" value="UniProtKB-KW"/>
</dbReference>
<evidence type="ECO:0000256" key="2">
    <source>
        <dbReference type="ARBA" id="ARBA00023134"/>
    </source>
</evidence>
<name>A0A538T8G3_UNCEI</name>
<accession>A0A538T8G3</accession>
<keyword evidence="1" id="KW-0547">Nucleotide-binding</keyword>
<dbReference type="Gene3D" id="3.40.50.300">
    <property type="entry name" value="P-loop containing nucleotide triphosphate hydrolases"/>
    <property type="match status" value="1"/>
</dbReference>
<feature type="compositionally biased region" description="Basic and acidic residues" evidence="3">
    <location>
        <begin position="421"/>
        <end position="430"/>
    </location>
</feature>
<feature type="region of interest" description="Disordered" evidence="3">
    <location>
        <begin position="327"/>
        <end position="370"/>
    </location>
</feature>
<dbReference type="InterPro" id="IPR027417">
    <property type="entry name" value="P-loop_NTPase"/>
</dbReference>
<comment type="caution">
    <text evidence="4">The sequence shown here is derived from an EMBL/GenBank/DDBJ whole genome shotgun (WGS) entry which is preliminary data.</text>
</comment>
<dbReference type="SUPFAM" id="SSF52540">
    <property type="entry name" value="P-loop containing nucleoside triphosphate hydrolases"/>
    <property type="match status" value="1"/>
</dbReference>
<dbReference type="Pfam" id="PF00025">
    <property type="entry name" value="Arf"/>
    <property type="match status" value="1"/>
</dbReference>
<dbReference type="PANTHER" id="PTHR42708">
    <property type="entry name" value="ATP/GTP-BINDING PROTEIN-RELATED"/>
    <property type="match status" value="1"/>
</dbReference>
<dbReference type="PANTHER" id="PTHR42708:SF1">
    <property type="entry name" value="GLIDING MOTILITY PROTEIN MGLA"/>
    <property type="match status" value="1"/>
</dbReference>
<reference evidence="4 5" key="1">
    <citation type="journal article" date="2019" name="Nat. Microbiol.">
        <title>Mediterranean grassland soil C-N compound turnover is dependent on rainfall and depth, and is mediated by genomically divergent microorganisms.</title>
        <authorList>
            <person name="Diamond S."/>
            <person name="Andeer P.F."/>
            <person name="Li Z."/>
            <person name="Crits-Christoph A."/>
            <person name="Burstein D."/>
            <person name="Anantharaman K."/>
            <person name="Lane K.R."/>
            <person name="Thomas B.C."/>
            <person name="Pan C."/>
            <person name="Northen T.R."/>
            <person name="Banfield J.F."/>
        </authorList>
    </citation>
    <scope>NUCLEOTIDE SEQUENCE [LARGE SCALE GENOMIC DNA]</scope>
    <source>
        <strain evidence="4">WS_6</strain>
    </source>
</reference>
<dbReference type="InterPro" id="IPR006689">
    <property type="entry name" value="Small_GTPase_ARF/SAR"/>
</dbReference>
<feature type="region of interest" description="Disordered" evidence="3">
    <location>
        <begin position="216"/>
        <end position="269"/>
    </location>
</feature>
<evidence type="ECO:0000313" key="5">
    <source>
        <dbReference type="Proteomes" id="UP000316852"/>
    </source>
</evidence>
<dbReference type="EMBL" id="VBOW01000018">
    <property type="protein sequence ID" value="TMQ59926.1"/>
    <property type="molecule type" value="Genomic_DNA"/>
</dbReference>
<sequence>MVVVSYSGREINAKIVYYGPGLSGKTTNLEKIYDSVPETNRGRMVSMKTQTDRTLFFDLLPLDLGDLQGMKTRLLLYTVPGQVYYNATRKLVLKGVDAVVFVADSAADKMAENRESFSNLEMNLKAYGIDIRTIPLVIQFNKRDLPTALPVEDLNRELNRLNLPWFEAQAANGVGVFETLRGVSKLLLAKISKDVLEKDKGAVAGLARAKSSAAAASQAGAETASPKKSERAASGGKLLKYLKRGKGVRGEEQEAETQGPDRPGMEEGIGAGVRVSQGVPMEPSPLLEDESLMDDSHAPDVARPLNAEEELVLSETDLVEQPAVRETRPVRSAPGPGAAKADDGVAGDFEREPSGISSSARSHSAEAASGDARRIVVPIDLGALPHSGRITLSVEISIRIDSDEPRKSAAGGRKSGGFDESFTRDLEPIP</sequence>
<keyword evidence="2" id="KW-0342">GTP-binding</keyword>
<feature type="region of interest" description="Disordered" evidence="3">
    <location>
        <begin position="401"/>
        <end position="430"/>
    </location>
</feature>
<evidence type="ECO:0000256" key="1">
    <source>
        <dbReference type="ARBA" id="ARBA00022741"/>
    </source>
</evidence>